<reference evidence="7" key="1">
    <citation type="submission" date="2025-08" db="UniProtKB">
        <authorList>
            <consortium name="RefSeq"/>
        </authorList>
    </citation>
    <scope>IDENTIFICATION</scope>
    <source>
        <strain evidence="7">15112-1751.03</strain>
        <tissue evidence="7">Whole Adult</tissue>
    </source>
</reference>
<comment type="similarity">
    <text evidence="1 5">Belongs to the V-ATPase V0D/AC39 subunit family.</text>
</comment>
<evidence type="ECO:0000256" key="5">
    <source>
        <dbReference type="PIRNR" id="PIRNR018497"/>
    </source>
</evidence>
<keyword evidence="4 5" id="KW-0406">Ion transport</keyword>
<dbReference type="Proteomes" id="UP000515160">
    <property type="component" value="Chromosome 2R"/>
</dbReference>
<evidence type="ECO:0000256" key="3">
    <source>
        <dbReference type="ARBA" id="ARBA00022781"/>
    </source>
</evidence>
<dbReference type="SUPFAM" id="SSF103486">
    <property type="entry name" value="V-type ATP synthase subunit C"/>
    <property type="match status" value="1"/>
</dbReference>
<evidence type="ECO:0000256" key="1">
    <source>
        <dbReference type="ARBA" id="ARBA00006709"/>
    </source>
</evidence>
<sequence>MSNSCNFNGTTGYLEAMTRGFKNGLLKQSDYLSLTQCETLDDLAVNIQNTDYGHILGADQGPVTVELFEYRLRKKIVDQFNYLRVNATEPLGTFLDYIRYEHMIDNVVLLISGLNNQRPMKKLLALCHPLGYFEQLEAIGVASNTDELFDAILIDTPLSKFISKSFEAKDFSKIDVEIVRGVLFKAYIEDFYNLCKRLDPTSADVMCNLLSFQADRRSITIALNSLHSGFDHSQRSLLFPTCGHLGPIALNTLAHSIDYDQVRWISSKNIEYGVVFDTIERDTDNLITLEDRFLMLEAKKLMQSYLQQFHFGVFYSYLKLKELECRNIIWIAECISQRQLDKVNAYIPIPMY</sequence>
<dbReference type="AlphaFoldDB" id="A0A6P8XNC0"/>
<dbReference type="PIRSF" id="PIRSF018497">
    <property type="entry name" value="V-ATP_synth_D"/>
    <property type="match status" value="1"/>
</dbReference>
<dbReference type="InterPro" id="IPR036079">
    <property type="entry name" value="ATPase_csu/dsu_sf"/>
</dbReference>
<dbReference type="GO" id="GO:0033179">
    <property type="term" value="C:proton-transporting V-type ATPase, V0 domain"/>
    <property type="evidence" value="ECO:0007669"/>
    <property type="project" value="InterPro"/>
</dbReference>
<dbReference type="Gene3D" id="1.20.1690.10">
    <property type="entry name" value="V-type ATP synthase subunit C domain"/>
    <property type="match status" value="2"/>
</dbReference>
<comment type="subunit">
    <text evidence="5">V-ATPase is a heteromultimeric enzyme made up of two complexes: the ATP-hydrolytic V1 complex and the proton translocation V0 complex.</text>
</comment>
<keyword evidence="6" id="KW-1185">Reference proteome</keyword>
<accession>A0A6P8XNC0</accession>
<dbReference type="Pfam" id="PF01992">
    <property type="entry name" value="vATP-synt_AC39"/>
    <property type="match status" value="1"/>
</dbReference>
<keyword evidence="3 5" id="KW-0375">Hydrogen ion transport</keyword>
<proteinExistence type="inferred from homology"/>
<dbReference type="OrthoDB" id="10250083at2759"/>
<dbReference type="GO" id="GO:0046961">
    <property type="term" value="F:proton-transporting ATPase activity, rotational mechanism"/>
    <property type="evidence" value="ECO:0007669"/>
    <property type="project" value="InterPro"/>
</dbReference>
<evidence type="ECO:0000256" key="4">
    <source>
        <dbReference type="ARBA" id="ARBA00023065"/>
    </source>
</evidence>
<evidence type="ECO:0000313" key="6">
    <source>
        <dbReference type="Proteomes" id="UP000515160"/>
    </source>
</evidence>
<dbReference type="PANTHER" id="PTHR11028">
    <property type="entry name" value="VACUOLAR ATP SYNTHASE SUBUNIT AC39"/>
    <property type="match status" value="1"/>
</dbReference>
<dbReference type="RefSeq" id="XP_034114528.1">
    <property type="nucleotide sequence ID" value="XM_034258637.2"/>
</dbReference>
<dbReference type="InterPro" id="IPR002843">
    <property type="entry name" value="ATPase_V0-cplx_csu/dsu"/>
</dbReference>
<name>A0A6P8XNC0_DROAB</name>
<dbReference type="InterPro" id="IPR035067">
    <property type="entry name" value="V-type_ATPase_csu/dsu"/>
</dbReference>
<dbReference type="CTD" id="42739"/>
<organism evidence="6 7">
    <name type="scientific">Drosophila albomicans</name>
    <name type="common">Fruit fly</name>
    <dbReference type="NCBI Taxonomy" id="7291"/>
    <lineage>
        <taxon>Eukaryota</taxon>
        <taxon>Metazoa</taxon>
        <taxon>Ecdysozoa</taxon>
        <taxon>Arthropoda</taxon>
        <taxon>Hexapoda</taxon>
        <taxon>Insecta</taxon>
        <taxon>Pterygota</taxon>
        <taxon>Neoptera</taxon>
        <taxon>Endopterygota</taxon>
        <taxon>Diptera</taxon>
        <taxon>Brachycera</taxon>
        <taxon>Muscomorpha</taxon>
        <taxon>Ephydroidea</taxon>
        <taxon>Drosophilidae</taxon>
        <taxon>Drosophila</taxon>
    </lineage>
</organism>
<evidence type="ECO:0000256" key="2">
    <source>
        <dbReference type="ARBA" id="ARBA00022448"/>
    </source>
</evidence>
<dbReference type="InterPro" id="IPR044911">
    <property type="entry name" value="V-type_ATPase_csu/dsu_dom_3"/>
</dbReference>
<dbReference type="GeneID" id="117574715"/>
<evidence type="ECO:0000313" key="7">
    <source>
        <dbReference type="RefSeq" id="XP_034114528.1"/>
    </source>
</evidence>
<keyword evidence="2 5" id="KW-0813">Transport</keyword>
<gene>
    <name evidence="7" type="primary">LOC117574715</name>
</gene>
<dbReference type="InterPro" id="IPR016727">
    <property type="entry name" value="ATPase_V0-cplx_dsu"/>
</dbReference>
<protein>
    <recommendedName>
        <fullName evidence="5">V-type proton ATPase subunit</fullName>
    </recommendedName>
</protein>
<dbReference type="Gene3D" id="1.10.132.50">
    <property type="entry name" value="ATP synthase (C/AC39) subunit, domain 3"/>
    <property type="match status" value="1"/>
</dbReference>
<comment type="function">
    <text evidence="5">Subunit of the V0 complex of vacuolar(H+)-ATPase (V-ATPase), a multisubunit enzyme composed of a peripheral complex (V1) that hydrolyzes ATP and a membrane integral complex (V0) that translocates protons. V-ATPase is responsible for acidifying and maintaining the pH of intracellular compartments and in some cell types, is targeted to the plasma membrane, where it is responsible for acidifying the extracellular environment.</text>
</comment>